<dbReference type="RefSeq" id="WP_386189765.1">
    <property type="nucleotide sequence ID" value="NZ_JBHSBC010000011.1"/>
</dbReference>
<accession>A0ABV8EWJ8</accession>
<protein>
    <submittedName>
        <fullName evidence="1">Uncharacterized protein</fullName>
    </submittedName>
</protein>
<comment type="caution">
    <text evidence="1">The sequence shown here is derived from an EMBL/GenBank/DDBJ whole genome shotgun (WGS) entry which is preliminary data.</text>
</comment>
<organism evidence="1 2">
    <name type="scientific">Streptosporangium jomthongense</name>
    <dbReference type="NCBI Taxonomy" id="1193683"/>
    <lineage>
        <taxon>Bacteria</taxon>
        <taxon>Bacillati</taxon>
        <taxon>Actinomycetota</taxon>
        <taxon>Actinomycetes</taxon>
        <taxon>Streptosporangiales</taxon>
        <taxon>Streptosporangiaceae</taxon>
        <taxon>Streptosporangium</taxon>
    </lineage>
</organism>
<sequence>MEAERVVEARWADWSWQDIVIRLSVTKQTVHRKHRCNREN</sequence>
<keyword evidence="2" id="KW-1185">Reference proteome</keyword>
<reference evidence="2" key="1">
    <citation type="journal article" date="2019" name="Int. J. Syst. Evol. Microbiol.">
        <title>The Global Catalogue of Microorganisms (GCM) 10K type strain sequencing project: providing services to taxonomists for standard genome sequencing and annotation.</title>
        <authorList>
            <consortium name="The Broad Institute Genomics Platform"/>
            <consortium name="The Broad Institute Genome Sequencing Center for Infectious Disease"/>
            <person name="Wu L."/>
            <person name="Ma J."/>
        </authorList>
    </citation>
    <scope>NUCLEOTIDE SEQUENCE [LARGE SCALE GENOMIC DNA]</scope>
    <source>
        <strain evidence="2">TBRC 7912</strain>
    </source>
</reference>
<name>A0ABV8EWJ8_9ACTN</name>
<dbReference type="Proteomes" id="UP001595698">
    <property type="component" value="Unassembled WGS sequence"/>
</dbReference>
<gene>
    <name evidence="1" type="ORF">ACFOYY_11610</name>
</gene>
<dbReference type="EMBL" id="JBHSBC010000011">
    <property type="protein sequence ID" value="MFC3980773.1"/>
    <property type="molecule type" value="Genomic_DNA"/>
</dbReference>
<evidence type="ECO:0000313" key="2">
    <source>
        <dbReference type="Proteomes" id="UP001595698"/>
    </source>
</evidence>
<evidence type="ECO:0000313" key="1">
    <source>
        <dbReference type="EMBL" id="MFC3980773.1"/>
    </source>
</evidence>
<proteinExistence type="predicted"/>